<gene>
    <name evidence="1" type="ordered locus">CLJ_B3394</name>
</gene>
<dbReference type="KEGG" id="cbi:CLJ_B3394"/>
<sequence>MNNRCKMMCMPCCGRCTCPRGATGPKGTTGASGIIAESIPVTAGEKILLFASTTTLGVDIASVVTGFVSAGIAIS</sequence>
<organism evidence="1 2">
    <name type="scientific">Clostridium botulinum (strain 657 / Type Ba4)</name>
    <dbReference type="NCBI Taxonomy" id="515621"/>
    <lineage>
        <taxon>Bacteria</taxon>
        <taxon>Bacillati</taxon>
        <taxon>Bacillota</taxon>
        <taxon>Clostridia</taxon>
        <taxon>Eubacteriales</taxon>
        <taxon>Clostridiaceae</taxon>
        <taxon>Clostridium</taxon>
    </lineage>
</organism>
<evidence type="ECO:0000313" key="2">
    <source>
        <dbReference type="Proteomes" id="UP000002333"/>
    </source>
</evidence>
<protein>
    <submittedName>
        <fullName evidence="1">Exosporium protein J</fullName>
    </submittedName>
</protein>
<proteinExistence type="predicted"/>
<reference evidence="1 2" key="1">
    <citation type="journal article" date="2007" name="PLoS ONE">
        <title>Analysis of the neurotoxin complex genes in Clostridium botulinum A1-A4 and B1 strains: BoNT/A3, /Ba4 and /B1 clusters are located within plasmids.</title>
        <authorList>
            <person name="Smith T.J."/>
            <person name="Hill K.K."/>
            <person name="Foley B.T."/>
            <person name="Detter J.C."/>
            <person name="Munk A.C."/>
            <person name="Bruce D.C."/>
            <person name="Doggett N.A."/>
            <person name="Smith L.A."/>
            <person name="Marks J.D."/>
            <person name="Xie G."/>
            <person name="Brettin T.S."/>
        </authorList>
    </citation>
    <scope>NUCLEOTIDE SEQUENCE [LARGE SCALE GENOMIC DNA]</scope>
    <source>
        <strain evidence="2">657 / Type Ba4</strain>
    </source>
</reference>
<dbReference type="EMBL" id="CP001083">
    <property type="protein sequence ID" value="ACQ52825.1"/>
    <property type="molecule type" value="Genomic_DNA"/>
</dbReference>
<reference evidence="2" key="2">
    <citation type="submission" date="2008-05" db="EMBL/GenBank/DDBJ databases">
        <title>Genome sequence of Clostridium botulinum Ba4 strain 657.</title>
        <authorList>
            <person name="Shrivastava S."/>
            <person name="Brown J.L."/>
            <person name="Bruce D."/>
            <person name="Detter C."/>
            <person name="Munk C."/>
            <person name="Smith L.A."/>
            <person name="Smith T.J."/>
            <person name="Sutton G."/>
            <person name="Brettin T.S."/>
        </authorList>
    </citation>
    <scope>NUCLEOTIDE SEQUENCE [LARGE SCALE GENOMIC DNA]</scope>
    <source>
        <strain evidence="2">657 / Type Ba4</strain>
    </source>
</reference>
<dbReference type="AlphaFoldDB" id="A0A3F2ZWM6"/>
<dbReference type="Proteomes" id="UP000002333">
    <property type="component" value="Chromosome"/>
</dbReference>
<accession>A0A3F2ZWM6</accession>
<evidence type="ECO:0000313" key="1">
    <source>
        <dbReference type="EMBL" id="ACQ52825.1"/>
    </source>
</evidence>
<name>A0A3F2ZWM6_CLOB6</name>